<feature type="compositionally biased region" description="Low complexity" evidence="8">
    <location>
        <begin position="1"/>
        <end position="12"/>
    </location>
</feature>
<dbReference type="Proteomes" id="UP000292346">
    <property type="component" value="Unassembled WGS sequence"/>
</dbReference>
<proteinExistence type="inferred from homology"/>
<name>A0A4R0HC64_9ACTN</name>
<evidence type="ECO:0000256" key="7">
    <source>
        <dbReference type="RuleBase" id="RU363032"/>
    </source>
</evidence>
<dbReference type="EMBL" id="SJJZ01000002">
    <property type="protein sequence ID" value="TCC08665.1"/>
    <property type="molecule type" value="Genomic_DNA"/>
</dbReference>
<evidence type="ECO:0000256" key="1">
    <source>
        <dbReference type="ARBA" id="ARBA00004651"/>
    </source>
</evidence>
<dbReference type="PROSITE" id="PS50928">
    <property type="entry name" value="ABC_TM1"/>
    <property type="match status" value="1"/>
</dbReference>
<evidence type="ECO:0000256" key="8">
    <source>
        <dbReference type="SAM" id="MobiDB-lite"/>
    </source>
</evidence>
<dbReference type="AlphaFoldDB" id="A0A4R0HC64"/>
<feature type="domain" description="ABC transmembrane type-1" evidence="9">
    <location>
        <begin position="88"/>
        <end position="304"/>
    </location>
</feature>
<feature type="transmembrane region" description="Helical" evidence="7">
    <location>
        <begin position="238"/>
        <end position="257"/>
    </location>
</feature>
<dbReference type="PANTHER" id="PTHR43227:SF11">
    <property type="entry name" value="BLL4140 PROTEIN"/>
    <property type="match status" value="1"/>
</dbReference>
<dbReference type="GO" id="GO:0005886">
    <property type="term" value="C:plasma membrane"/>
    <property type="evidence" value="ECO:0007669"/>
    <property type="project" value="UniProtKB-SubCell"/>
</dbReference>
<dbReference type="GO" id="GO:0055085">
    <property type="term" value="P:transmembrane transport"/>
    <property type="evidence" value="ECO:0007669"/>
    <property type="project" value="InterPro"/>
</dbReference>
<evidence type="ECO:0000313" key="11">
    <source>
        <dbReference type="Proteomes" id="UP000292346"/>
    </source>
</evidence>
<feature type="transmembrane region" description="Helical" evidence="7">
    <location>
        <begin position="283"/>
        <end position="307"/>
    </location>
</feature>
<dbReference type="Pfam" id="PF00528">
    <property type="entry name" value="BPD_transp_1"/>
    <property type="match status" value="1"/>
</dbReference>
<feature type="transmembrane region" description="Helical" evidence="7">
    <location>
        <begin position="29"/>
        <end position="48"/>
    </location>
</feature>
<evidence type="ECO:0000256" key="3">
    <source>
        <dbReference type="ARBA" id="ARBA00022475"/>
    </source>
</evidence>
<dbReference type="InterPro" id="IPR050809">
    <property type="entry name" value="UgpAE/MalFG_permease"/>
</dbReference>
<comment type="subcellular location">
    <subcellularLocation>
        <location evidence="1 7">Cell membrane</location>
        <topology evidence="1 7">Multi-pass membrane protein</topology>
    </subcellularLocation>
</comment>
<feature type="transmembrane region" description="Helical" evidence="7">
    <location>
        <begin position="123"/>
        <end position="147"/>
    </location>
</feature>
<dbReference type="RefSeq" id="WP_131340311.1">
    <property type="nucleotide sequence ID" value="NZ_SJJZ01000002.1"/>
</dbReference>
<keyword evidence="6 7" id="KW-0472">Membrane</keyword>
<evidence type="ECO:0000256" key="5">
    <source>
        <dbReference type="ARBA" id="ARBA00022989"/>
    </source>
</evidence>
<comment type="similarity">
    <text evidence="7">Belongs to the binding-protein-dependent transport system permease family.</text>
</comment>
<dbReference type="CDD" id="cd06261">
    <property type="entry name" value="TM_PBP2"/>
    <property type="match status" value="1"/>
</dbReference>
<dbReference type="SUPFAM" id="SSF161098">
    <property type="entry name" value="MetI-like"/>
    <property type="match status" value="1"/>
</dbReference>
<keyword evidence="3" id="KW-1003">Cell membrane</keyword>
<dbReference type="Gene3D" id="1.10.3720.10">
    <property type="entry name" value="MetI-like"/>
    <property type="match status" value="1"/>
</dbReference>
<gene>
    <name evidence="10" type="ORF">E0H45_22695</name>
</gene>
<evidence type="ECO:0000256" key="6">
    <source>
        <dbReference type="ARBA" id="ARBA00023136"/>
    </source>
</evidence>
<evidence type="ECO:0000259" key="9">
    <source>
        <dbReference type="PROSITE" id="PS50928"/>
    </source>
</evidence>
<evidence type="ECO:0000256" key="2">
    <source>
        <dbReference type="ARBA" id="ARBA00022448"/>
    </source>
</evidence>
<feature type="transmembrane region" description="Helical" evidence="7">
    <location>
        <begin position="91"/>
        <end position="116"/>
    </location>
</feature>
<keyword evidence="4 7" id="KW-0812">Transmembrane</keyword>
<comment type="caution">
    <text evidence="10">The sequence shown here is derived from an EMBL/GenBank/DDBJ whole genome shotgun (WGS) entry which is preliminary data.</text>
</comment>
<keyword evidence="11" id="KW-1185">Reference proteome</keyword>
<sequence>MTAPTVETAAPAAPAPPTSARRRRRRVPWTAYLALLPLFAVLGVFAYYPAVSGIWHSFSDWQPGFDSPWVGFDNYVAMWHDDLWWQSFRNLGYIFVFQVTIAWALPLLAAELVISLRSERLQFFFRTVLIAPMAFPGVVTVLLWSAMYDPNNGVINRVLQSVGLDSLAHNWTGDPNTALLALLFIGFPFVAGLPFLIFLATLQGIPKEVFEAASLDGANRLRRFWSVDLPLMASQVKLLVFLATIGVLQYGFAAYLLTGGGPDNATQVPVLRMLGVAFQGSQWGYAATLSSALFLITVVLSIVVVFIKRGDKADVKSL</sequence>
<reference evidence="10 11" key="1">
    <citation type="submission" date="2019-02" db="EMBL/GenBank/DDBJ databases">
        <title>Kribbella capetownensis sp. nov. and Kribbella speibonae sp. nov., isolated from soil.</title>
        <authorList>
            <person name="Curtis S.M."/>
            <person name="Norton I."/>
            <person name="Everest G.J."/>
            <person name="Meyers P.R."/>
        </authorList>
    </citation>
    <scope>NUCLEOTIDE SEQUENCE [LARGE SCALE GENOMIC DNA]</scope>
    <source>
        <strain evidence="10 11">KCTC 29219</strain>
    </source>
</reference>
<dbReference type="InterPro" id="IPR000515">
    <property type="entry name" value="MetI-like"/>
</dbReference>
<evidence type="ECO:0000256" key="4">
    <source>
        <dbReference type="ARBA" id="ARBA00022692"/>
    </source>
</evidence>
<organism evidence="10 11">
    <name type="scientific">Kribbella soli</name>
    <dbReference type="NCBI Taxonomy" id="1124743"/>
    <lineage>
        <taxon>Bacteria</taxon>
        <taxon>Bacillati</taxon>
        <taxon>Actinomycetota</taxon>
        <taxon>Actinomycetes</taxon>
        <taxon>Propionibacteriales</taxon>
        <taxon>Kribbellaceae</taxon>
        <taxon>Kribbella</taxon>
    </lineage>
</organism>
<accession>A0A4R0HC64</accession>
<evidence type="ECO:0000313" key="10">
    <source>
        <dbReference type="EMBL" id="TCC08665.1"/>
    </source>
</evidence>
<dbReference type="InterPro" id="IPR035906">
    <property type="entry name" value="MetI-like_sf"/>
</dbReference>
<dbReference type="OrthoDB" id="145927at2"/>
<keyword evidence="5 7" id="KW-1133">Transmembrane helix</keyword>
<keyword evidence="2 7" id="KW-0813">Transport</keyword>
<feature type="transmembrane region" description="Helical" evidence="7">
    <location>
        <begin position="178"/>
        <end position="200"/>
    </location>
</feature>
<dbReference type="PANTHER" id="PTHR43227">
    <property type="entry name" value="BLL4140 PROTEIN"/>
    <property type="match status" value="1"/>
</dbReference>
<protein>
    <submittedName>
        <fullName evidence="10">Sugar ABC transporter permease</fullName>
    </submittedName>
</protein>
<feature type="region of interest" description="Disordered" evidence="8">
    <location>
        <begin position="1"/>
        <end position="21"/>
    </location>
</feature>